<dbReference type="EMBL" id="GAIX01009583">
    <property type="protein sequence ID" value="JAA82977.1"/>
    <property type="molecule type" value="Transcribed_RNA"/>
</dbReference>
<proteinExistence type="predicted"/>
<name>S4PUW4_9NEOP</name>
<feature type="non-terminal residue" evidence="1">
    <location>
        <position position="1"/>
    </location>
</feature>
<reference evidence="1" key="1">
    <citation type="journal article" date="2013" name="BMC Genomics">
        <title>Unscrambling butterfly oogenesis.</title>
        <authorList>
            <person name="Carter J.M."/>
            <person name="Baker S.C."/>
            <person name="Pink R."/>
            <person name="Carter D.R."/>
            <person name="Collins A."/>
            <person name="Tomlin J."/>
            <person name="Gibbs M."/>
            <person name="Breuker C.J."/>
        </authorList>
    </citation>
    <scope>NUCLEOTIDE SEQUENCE</scope>
    <source>
        <tissue evidence="1">Ovary</tissue>
    </source>
</reference>
<accession>S4PUW4</accession>
<dbReference type="AlphaFoldDB" id="S4PUW4"/>
<reference evidence="1" key="2">
    <citation type="submission" date="2013-05" db="EMBL/GenBank/DDBJ databases">
        <authorList>
            <person name="Carter J.-M."/>
            <person name="Baker S.C."/>
            <person name="Pink R."/>
            <person name="Carter D.R.F."/>
            <person name="Collins A."/>
            <person name="Tomlin J."/>
            <person name="Gibbs M."/>
            <person name="Breuker C.J."/>
        </authorList>
    </citation>
    <scope>NUCLEOTIDE SEQUENCE</scope>
    <source>
        <tissue evidence="1">Ovary</tissue>
    </source>
</reference>
<evidence type="ECO:0000313" key="1">
    <source>
        <dbReference type="EMBL" id="JAA82977.1"/>
    </source>
</evidence>
<sequence>CTQLRPQTPTLEQYTLTLTASCNGHSSNRFTLYYYRHTLYYQKVEYLLPIWSMERNDITQINIFYLFLSLFKF</sequence>
<protein>
    <submittedName>
        <fullName evidence="1">Uncharacterized protein</fullName>
    </submittedName>
</protein>
<organism evidence="1">
    <name type="scientific">Pararge aegeria</name>
    <name type="common">speckled wood butterfly</name>
    <dbReference type="NCBI Taxonomy" id="116150"/>
    <lineage>
        <taxon>Eukaryota</taxon>
        <taxon>Metazoa</taxon>
        <taxon>Ecdysozoa</taxon>
        <taxon>Arthropoda</taxon>
        <taxon>Hexapoda</taxon>
        <taxon>Insecta</taxon>
        <taxon>Pterygota</taxon>
        <taxon>Neoptera</taxon>
        <taxon>Endopterygota</taxon>
        <taxon>Lepidoptera</taxon>
        <taxon>Glossata</taxon>
        <taxon>Ditrysia</taxon>
        <taxon>Papilionoidea</taxon>
        <taxon>Nymphalidae</taxon>
        <taxon>Satyrinae</taxon>
        <taxon>Satyrini</taxon>
        <taxon>Parargina</taxon>
        <taxon>Pararge</taxon>
    </lineage>
</organism>